<comment type="miscellaneous">
    <text evidence="6">May also have succinyldiaminopimelate aminotransferase activity, thus carrying out the corresponding step in lysine biosynthesis.</text>
</comment>
<keyword evidence="3 6" id="KW-0028">Amino-acid biosynthesis</keyword>
<comment type="cofactor">
    <cofactor evidence="6">
        <name>pyridoxal 5'-phosphate</name>
        <dbReference type="ChEBI" id="CHEBI:597326"/>
    </cofactor>
    <text evidence="6">Binds 1 pyridoxal phosphate per subunit.</text>
</comment>
<feature type="modified residue" description="N6-(pyridoxal phosphate)lysine" evidence="6">
    <location>
        <position position="260"/>
    </location>
</feature>
<dbReference type="RefSeq" id="WP_046973146.1">
    <property type="nucleotide sequence ID" value="NZ_JPLA01000054.1"/>
</dbReference>
<dbReference type="HAMAP" id="MF_01107">
    <property type="entry name" value="ArgD_aminotrans_3"/>
    <property type="match status" value="1"/>
</dbReference>
<dbReference type="PIRSF" id="PIRSF000521">
    <property type="entry name" value="Transaminase_4ab_Lys_Orn"/>
    <property type="match status" value="1"/>
</dbReference>
<evidence type="ECO:0000256" key="4">
    <source>
        <dbReference type="ARBA" id="ARBA00022679"/>
    </source>
</evidence>
<evidence type="ECO:0000313" key="8">
    <source>
        <dbReference type="Proteomes" id="UP000035481"/>
    </source>
</evidence>
<evidence type="ECO:0000256" key="2">
    <source>
        <dbReference type="ARBA" id="ARBA00022576"/>
    </source>
</evidence>
<dbReference type="NCBIfam" id="NF002325">
    <property type="entry name" value="PRK01278.1"/>
    <property type="match status" value="1"/>
</dbReference>
<evidence type="ECO:0000256" key="1">
    <source>
        <dbReference type="ARBA" id="ARBA00022490"/>
    </source>
</evidence>
<dbReference type="PANTHER" id="PTHR11986">
    <property type="entry name" value="AMINOTRANSFERASE CLASS III"/>
    <property type="match status" value="1"/>
</dbReference>
<dbReference type="EMBL" id="JPLA01000054">
    <property type="protein sequence ID" value="KLD62150.1"/>
    <property type="molecule type" value="Genomic_DNA"/>
</dbReference>
<dbReference type="InterPro" id="IPR015422">
    <property type="entry name" value="PyrdxlP-dep_Trfase_small"/>
</dbReference>
<dbReference type="NCBIfam" id="NF003397">
    <property type="entry name" value="PRK04612.1"/>
    <property type="match status" value="1"/>
</dbReference>
<dbReference type="GO" id="GO:0003992">
    <property type="term" value="F:N2-acetyl-L-ornithine:2-oxoglutarate 5-aminotransferase activity"/>
    <property type="evidence" value="ECO:0007669"/>
    <property type="project" value="UniProtKB-UniRule"/>
</dbReference>
<dbReference type="PATRIC" id="fig|1440762.4.peg.3221"/>
<keyword evidence="6" id="KW-0055">Arginine biosynthesis</keyword>
<dbReference type="InterPro" id="IPR015424">
    <property type="entry name" value="PyrdxlP-dep_Trfase"/>
</dbReference>
<dbReference type="PANTHER" id="PTHR11986:SF113">
    <property type="entry name" value="SUCCINYLORNITHINE TRANSAMINASE"/>
    <property type="match status" value="1"/>
</dbReference>
<feature type="binding site" evidence="6">
    <location>
        <position position="148"/>
    </location>
    <ligand>
        <name>N(2)-acetyl-L-ornithine</name>
        <dbReference type="ChEBI" id="CHEBI:57805"/>
    </ligand>
</feature>
<dbReference type="InterPro" id="IPR049704">
    <property type="entry name" value="Aminotrans_3_PPA_site"/>
</dbReference>
<sequence length="411" mass="43949">MHAQDPSAQSLIDLGKRYWLPVYRPRDVVLDHGKGARVWDTQGRDYLDFGAGIAVNALGHQDPDLLEALTTQAHKLWHTSNVFYSEPPLHLAEELVSASGFAERVFLCNSGTEANEAAIKLVRKWAAAQGREADKRVIITFRGSFHGRTLAAVTATAQPKYQEGYEPLPGGFRYLDFNDVPALEAAFAQGDVAAVMLEPVQGEGGVLPAAPGFVQRVRELCDQYNALLVLDEIQSGMGRTGTLFAYVQDGAKPDIVTMAKALGCGFPIGAMLAGPKVAEVMQFGAHGTTFGGNPLAAAVARVALRKLSSPELLANVARQSQALRDGLARINQSLQLFEQVRGRGLMLGAVLNEANKGKAGAILDHAAAHGLLVLQAGPDVLRFVPALNISDEDLAEGLQRLEAALRSFIAG</sequence>
<organism evidence="7 8">
    <name type="scientific">Dyella japonica DSM 16301</name>
    <dbReference type="NCBI Taxonomy" id="1440762"/>
    <lineage>
        <taxon>Bacteria</taxon>
        <taxon>Pseudomonadati</taxon>
        <taxon>Pseudomonadota</taxon>
        <taxon>Gammaproteobacteria</taxon>
        <taxon>Lysobacterales</taxon>
        <taxon>Rhodanobacteraceae</taxon>
        <taxon>Dyella</taxon>
    </lineage>
</organism>
<feature type="binding site" evidence="6">
    <location>
        <position position="288"/>
    </location>
    <ligand>
        <name>N(2)-acetyl-L-ornithine</name>
        <dbReference type="ChEBI" id="CHEBI:57805"/>
    </ligand>
</feature>
<dbReference type="OrthoDB" id="9801052at2"/>
<dbReference type="Gene3D" id="3.90.1150.10">
    <property type="entry name" value="Aspartate Aminotransferase, domain 1"/>
    <property type="match status" value="1"/>
</dbReference>
<dbReference type="NCBIfam" id="TIGR00707">
    <property type="entry name" value="argD"/>
    <property type="match status" value="1"/>
</dbReference>
<dbReference type="GO" id="GO:0005737">
    <property type="term" value="C:cytoplasm"/>
    <property type="evidence" value="ECO:0007669"/>
    <property type="project" value="UniProtKB-SubCell"/>
</dbReference>
<dbReference type="InterPro" id="IPR050103">
    <property type="entry name" value="Class-III_PLP-dep_AT"/>
</dbReference>
<evidence type="ECO:0000256" key="6">
    <source>
        <dbReference type="HAMAP-Rule" id="MF_01107"/>
    </source>
</evidence>
<comment type="pathway">
    <text evidence="6">Amino-acid biosynthesis; L-arginine biosynthesis; N(2)-acetyl-L-ornithine from L-glutamate: step 4/4.</text>
</comment>
<comment type="similarity">
    <text evidence="6">Belongs to the class-III pyridoxal-phosphate-dependent aminotransferase family. ArgD subfamily.</text>
</comment>
<evidence type="ECO:0000313" key="7">
    <source>
        <dbReference type="EMBL" id="KLD62150.1"/>
    </source>
</evidence>
<dbReference type="InterPro" id="IPR005814">
    <property type="entry name" value="Aminotrans_3"/>
</dbReference>
<dbReference type="Pfam" id="PF00202">
    <property type="entry name" value="Aminotran_3"/>
    <property type="match status" value="1"/>
</dbReference>
<accession>A0A0G9GX98</accession>
<keyword evidence="4 6" id="KW-0808">Transferase</keyword>
<feature type="binding site" evidence="6">
    <location>
        <position position="145"/>
    </location>
    <ligand>
        <name>pyridoxal 5'-phosphate</name>
        <dbReference type="ChEBI" id="CHEBI:597326"/>
    </ligand>
</feature>
<dbReference type="EC" id="2.6.1.11" evidence="6"/>
<dbReference type="GO" id="GO:0030170">
    <property type="term" value="F:pyridoxal phosphate binding"/>
    <property type="evidence" value="ECO:0007669"/>
    <property type="project" value="InterPro"/>
</dbReference>
<dbReference type="AlphaFoldDB" id="A0A0G9GX98"/>
<gene>
    <name evidence="6" type="primary">argD</name>
    <name evidence="7" type="ORF">Y882_17325</name>
</gene>
<keyword evidence="1 6" id="KW-0963">Cytoplasm</keyword>
<dbReference type="GO" id="GO:0042802">
    <property type="term" value="F:identical protein binding"/>
    <property type="evidence" value="ECO:0007669"/>
    <property type="project" value="TreeGrafter"/>
</dbReference>
<dbReference type="STRING" id="1440762.Y882_17325"/>
<comment type="subcellular location">
    <subcellularLocation>
        <location evidence="6">Cytoplasm</location>
    </subcellularLocation>
</comment>
<proteinExistence type="inferred from homology"/>
<dbReference type="SUPFAM" id="SSF53383">
    <property type="entry name" value="PLP-dependent transferases"/>
    <property type="match status" value="1"/>
</dbReference>
<feature type="binding site" evidence="6">
    <location>
        <begin position="231"/>
        <end position="234"/>
    </location>
    <ligand>
        <name>pyridoxal 5'-phosphate</name>
        <dbReference type="ChEBI" id="CHEBI:597326"/>
    </ligand>
</feature>
<name>A0A0G9GX98_9GAMM</name>
<comment type="catalytic activity">
    <reaction evidence="6">
        <text>N(2)-acetyl-L-ornithine + 2-oxoglutarate = N-acetyl-L-glutamate 5-semialdehyde + L-glutamate</text>
        <dbReference type="Rhea" id="RHEA:18049"/>
        <dbReference type="ChEBI" id="CHEBI:16810"/>
        <dbReference type="ChEBI" id="CHEBI:29123"/>
        <dbReference type="ChEBI" id="CHEBI:29985"/>
        <dbReference type="ChEBI" id="CHEBI:57805"/>
        <dbReference type="EC" id="2.6.1.11"/>
    </reaction>
</comment>
<dbReference type="UniPathway" id="UPA00068">
    <property type="reaction ID" value="UER00109"/>
</dbReference>
<dbReference type="InterPro" id="IPR015421">
    <property type="entry name" value="PyrdxlP-dep_Trfase_major"/>
</dbReference>
<evidence type="ECO:0000256" key="5">
    <source>
        <dbReference type="ARBA" id="ARBA00022898"/>
    </source>
</evidence>
<protein>
    <recommendedName>
        <fullName evidence="6">Acetylornithine aminotransferase</fullName>
        <shortName evidence="6">ACOAT</shortName>
        <ecNumber evidence="6">2.6.1.11</ecNumber>
    </recommendedName>
</protein>
<dbReference type="FunFam" id="3.40.640.10:FF:000117">
    <property type="entry name" value="Acetylornithine aminotransferase"/>
    <property type="match status" value="1"/>
</dbReference>
<keyword evidence="5 6" id="KW-0663">Pyridoxal phosphate</keyword>
<comment type="subunit">
    <text evidence="6">Homodimer.</text>
</comment>
<dbReference type="Gene3D" id="3.40.640.10">
    <property type="entry name" value="Type I PLP-dependent aspartate aminotransferase-like (Major domain)"/>
    <property type="match status" value="1"/>
</dbReference>
<dbReference type="PROSITE" id="PS00600">
    <property type="entry name" value="AA_TRANSFER_CLASS_3"/>
    <property type="match status" value="1"/>
</dbReference>
<reference evidence="7 8" key="1">
    <citation type="journal article" date="2015" name="Antonie Van Leeuwenhoek">
        <title>A phylogenomic and molecular marker based taxonomic framework for the order Xanthomonadales: proposal to transfer the families Algiphilaceae and Solimonadaceae to the order Nevskiales ord. nov. and to create a new family within the order Xanthomonadales, the family Rhodanobacteraceae fam. nov., containing the genus Rhodanobacter and its closest relatives.</title>
        <authorList>
            <person name="Naushad S."/>
            <person name="Adeolu M."/>
            <person name="Wong S."/>
            <person name="Sohail M."/>
            <person name="Schellhorn H.E."/>
            <person name="Gupta R.S."/>
        </authorList>
    </citation>
    <scope>NUCLEOTIDE SEQUENCE [LARGE SCALE GENOMIC DNA]</scope>
    <source>
        <strain evidence="7 8">DSM 16301</strain>
    </source>
</reference>
<dbReference type="CDD" id="cd00610">
    <property type="entry name" value="OAT_like"/>
    <property type="match status" value="1"/>
</dbReference>
<dbReference type="InterPro" id="IPR004636">
    <property type="entry name" value="AcOrn/SuccOrn_fam"/>
</dbReference>
<keyword evidence="2 6" id="KW-0032">Aminotransferase</keyword>
<dbReference type="Proteomes" id="UP000035481">
    <property type="component" value="Unassembled WGS sequence"/>
</dbReference>
<feature type="binding site" evidence="6">
    <location>
        <begin position="111"/>
        <end position="112"/>
    </location>
    <ligand>
        <name>pyridoxal 5'-phosphate</name>
        <dbReference type="ChEBI" id="CHEBI:597326"/>
    </ligand>
</feature>
<feature type="binding site" evidence="6">
    <location>
        <position position="289"/>
    </location>
    <ligand>
        <name>pyridoxal 5'-phosphate</name>
        <dbReference type="ChEBI" id="CHEBI:597326"/>
    </ligand>
</feature>
<evidence type="ECO:0000256" key="3">
    <source>
        <dbReference type="ARBA" id="ARBA00022605"/>
    </source>
</evidence>
<dbReference type="GO" id="GO:0006526">
    <property type="term" value="P:L-arginine biosynthetic process"/>
    <property type="evidence" value="ECO:0007669"/>
    <property type="project" value="UniProtKB-UniRule"/>
</dbReference>
<comment type="caution">
    <text evidence="7">The sequence shown here is derived from an EMBL/GenBank/DDBJ whole genome shotgun (WGS) entry which is preliminary data.</text>
</comment>